<protein>
    <submittedName>
        <fullName evidence="4">Heme oxygenase 2</fullName>
    </submittedName>
</protein>
<name>A0A834BB03_9CHIR</name>
<evidence type="ECO:0000256" key="1">
    <source>
        <dbReference type="ARBA" id="ARBA00022737"/>
    </source>
</evidence>
<dbReference type="AlphaFoldDB" id="A0A834BB03"/>
<dbReference type="InterPro" id="IPR002051">
    <property type="entry name" value="Haem_Oase"/>
</dbReference>
<reference evidence="4 5" key="1">
    <citation type="journal article" date="2020" name="Nature">
        <title>Six reference-quality genomes reveal evolution of bat adaptations.</title>
        <authorList>
            <person name="Jebb D."/>
            <person name="Huang Z."/>
            <person name="Pippel M."/>
            <person name="Hughes G.M."/>
            <person name="Lavrichenko K."/>
            <person name="Devanna P."/>
            <person name="Winkler S."/>
            <person name="Jermiin L.S."/>
            <person name="Skirmuntt E.C."/>
            <person name="Katzourakis A."/>
            <person name="Burkitt-Gray L."/>
            <person name="Ray D.A."/>
            <person name="Sullivan K.A.M."/>
            <person name="Roscito J.G."/>
            <person name="Kirilenko B.M."/>
            <person name="Davalos L.M."/>
            <person name="Corthals A.P."/>
            <person name="Power M.L."/>
            <person name="Jones G."/>
            <person name="Ransome R.D."/>
            <person name="Dechmann D.K.N."/>
            <person name="Locatelli A.G."/>
            <person name="Puechmaille S.J."/>
            <person name="Fedrigo O."/>
            <person name="Jarvis E.D."/>
            <person name="Hiller M."/>
            <person name="Vernes S.C."/>
            <person name="Myers E.W."/>
            <person name="Teeling E.C."/>
        </authorList>
    </citation>
    <scope>NUCLEOTIDE SEQUENCE [LARGE SCALE GENOMIC DNA]</scope>
    <source>
        <strain evidence="4">Bat1K_MPI-CBG_1</strain>
    </source>
</reference>
<evidence type="ECO:0000256" key="3">
    <source>
        <dbReference type="SAM" id="Phobius"/>
    </source>
</evidence>
<evidence type="ECO:0000256" key="2">
    <source>
        <dbReference type="SAM" id="MobiDB-lite"/>
    </source>
</evidence>
<comment type="caution">
    <text evidence="4">The sequence shown here is derived from an EMBL/GenBank/DDBJ whole genome shotgun (WGS) entry which is preliminary data.</text>
</comment>
<feature type="transmembrane region" description="Helical" evidence="3">
    <location>
        <begin position="131"/>
        <end position="151"/>
    </location>
</feature>
<keyword evidence="3" id="KW-0472">Membrane</keyword>
<feature type="compositionally biased region" description="Acidic residues" evidence="2">
    <location>
        <begin position="1"/>
        <end position="12"/>
    </location>
</feature>
<dbReference type="GO" id="GO:0004392">
    <property type="term" value="F:heme oxygenase (decyclizing) activity"/>
    <property type="evidence" value="ECO:0007669"/>
    <property type="project" value="InterPro"/>
</dbReference>
<keyword evidence="1" id="KW-0677">Repeat</keyword>
<dbReference type="SUPFAM" id="SSF48613">
    <property type="entry name" value="Heme oxygenase-like"/>
    <property type="match status" value="1"/>
</dbReference>
<dbReference type="Proteomes" id="UP000664940">
    <property type="component" value="Unassembled WGS sequence"/>
</dbReference>
<evidence type="ECO:0000313" key="4">
    <source>
        <dbReference type="EMBL" id="KAF6124756.1"/>
    </source>
</evidence>
<dbReference type="GO" id="GO:0042167">
    <property type="term" value="P:heme catabolic process"/>
    <property type="evidence" value="ECO:0007669"/>
    <property type="project" value="TreeGrafter"/>
</dbReference>
<dbReference type="EMBL" id="JABVXQ010000002">
    <property type="protein sequence ID" value="KAF6124756.1"/>
    <property type="molecule type" value="Genomic_DNA"/>
</dbReference>
<dbReference type="GO" id="GO:0006788">
    <property type="term" value="P:heme oxidation"/>
    <property type="evidence" value="ECO:0007669"/>
    <property type="project" value="InterPro"/>
</dbReference>
<accession>A0A834BB03</accession>
<dbReference type="PANTHER" id="PTHR10720">
    <property type="entry name" value="HEME OXYGENASE"/>
    <property type="match status" value="1"/>
</dbReference>
<gene>
    <name evidence="4" type="ORF">HJG60_006313</name>
</gene>
<dbReference type="InterPro" id="IPR016053">
    <property type="entry name" value="Haem_Oase-like"/>
</dbReference>
<evidence type="ECO:0000313" key="5">
    <source>
        <dbReference type="Proteomes" id="UP000664940"/>
    </source>
</evidence>
<dbReference type="GO" id="GO:0020037">
    <property type="term" value="F:heme binding"/>
    <property type="evidence" value="ECO:0007669"/>
    <property type="project" value="TreeGrafter"/>
</dbReference>
<dbReference type="Gene3D" id="1.20.910.10">
    <property type="entry name" value="Heme oxygenase-like"/>
    <property type="match status" value="1"/>
</dbReference>
<feature type="compositionally biased region" description="Basic and acidic residues" evidence="2">
    <location>
        <begin position="13"/>
        <end position="29"/>
    </location>
</feature>
<keyword evidence="3" id="KW-1133">Transmembrane helix</keyword>
<dbReference type="PANTHER" id="PTHR10720:SF2">
    <property type="entry name" value="HEME OXYGENASE 2"/>
    <property type="match status" value="1"/>
</dbReference>
<proteinExistence type="predicted"/>
<feature type="region of interest" description="Disordered" evidence="2">
    <location>
        <begin position="1"/>
        <end position="29"/>
    </location>
</feature>
<dbReference type="Pfam" id="PF01126">
    <property type="entry name" value="Heme_oxygenase"/>
    <property type="match status" value="1"/>
</dbReference>
<organism evidence="4 5">
    <name type="scientific">Phyllostomus discolor</name>
    <name type="common">pale spear-nosed bat</name>
    <dbReference type="NCBI Taxonomy" id="89673"/>
    <lineage>
        <taxon>Eukaryota</taxon>
        <taxon>Metazoa</taxon>
        <taxon>Chordata</taxon>
        <taxon>Craniata</taxon>
        <taxon>Vertebrata</taxon>
        <taxon>Euteleostomi</taxon>
        <taxon>Mammalia</taxon>
        <taxon>Eutheria</taxon>
        <taxon>Laurasiatheria</taxon>
        <taxon>Chiroptera</taxon>
        <taxon>Yangochiroptera</taxon>
        <taxon>Phyllostomidae</taxon>
        <taxon>Phyllostominae</taxon>
        <taxon>Phyllostomus</taxon>
    </lineage>
</organism>
<dbReference type="InterPro" id="IPR016084">
    <property type="entry name" value="Haem_Oase-like_multi-hlx"/>
</dbReference>
<sequence length="152" mass="16535">MSVELETSEGVEESEKKSSGAPERENHTRMADLSELLKEGTKEAHDRAENTQFVKDFLKGNIKKELFKIFNELDQAGSLLAKDTLADGLPVHNGKGDVRKCPYYAATQDGGALEGSSCPFRTALAVLSNPSLQLILATSVALVAGLLAWYYM</sequence>
<keyword evidence="3" id="KW-0812">Transmembrane</keyword>
<dbReference type="GO" id="GO:0006979">
    <property type="term" value="P:response to oxidative stress"/>
    <property type="evidence" value="ECO:0007669"/>
    <property type="project" value="TreeGrafter"/>
</dbReference>